<comment type="caution">
    <text evidence="1">The sequence shown here is derived from an EMBL/GenBank/DDBJ whole genome shotgun (WGS) entry which is preliminary data.</text>
</comment>
<evidence type="ECO:0000313" key="1">
    <source>
        <dbReference type="EMBL" id="KWV69901.1"/>
    </source>
</evidence>
<sequence length="30" mass="3464">MMALIVACVLRRQLVNVLSGFWRKDLQISC</sequence>
<organism evidence="1 2">
    <name type="scientific">Pseudomonas fluorescens</name>
    <dbReference type="NCBI Taxonomy" id="294"/>
    <lineage>
        <taxon>Bacteria</taxon>
        <taxon>Pseudomonadati</taxon>
        <taxon>Pseudomonadota</taxon>
        <taxon>Gammaproteobacteria</taxon>
        <taxon>Pseudomonadales</taxon>
        <taxon>Pseudomonadaceae</taxon>
        <taxon>Pseudomonas</taxon>
    </lineage>
</organism>
<proteinExistence type="predicted"/>
<evidence type="ECO:0000313" key="2">
    <source>
        <dbReference type="Proteomes" id="UP000063434"/>
    </source>
</evidence>
<protein>
    <submittedName>
        <fullName evidence="1">Uncharacterized protein</fullName>
    </submittedName>
</protein>
<reference evidence="1 2" key="1">
    <citation type="submission" date="2015-05" db="EMBL/GenBank/DDBJ databases">
        <title>A genomic and transcriptomic approach to investigate the blue pigment phenotype in Pseudomonas fluorescens.</title>
        <authorList>
            <person name="Andreani N.A."/>
            <person name="Cardazzo B."/>
        </authorList>
    </citation>
    <scope>NUCLEOTIDE SEQUENCE [LARGE SCALE GENOMIC DNA]</scope>
    <source>
        <strain evidence="1 2">Ps_40</strain>
    </source>
</reference>
<dbReference type="EMBL" id="LCYC01000064">
    <property type="protein sequence ID" value="KWV69901.1"/>
    <property type="molecule type" value="Genomic_DNA"/>
</dbReference>
<dbReference type="Proteomes" id="UP000063434">
    <property type="component" value="Unassembled WGS sequence"/>
</dbReference>
<accession>A0A109KIL1</accession>
<dbReference type="AlphaFoldDB" id="A0A109KIL1"/>
<gene>
    <name evidence="1" type="ORF">PFL603g_06348</name>
</gene>
<name>A0A109KIL1_PSEFL</name>